<dbReference type="GeneID" id="62206962"/>
<sequence>MRRTALFSAATALLTSTTTAQATASTSSKRGLCYVPSEDHPDDDKIWTTGPSPPTWYYNYQKDPSPAYANDPDMQFVPMLWGASDSDTGTPFLDSVKKQIADGHNISYVLGFNEPDGGHSTGGSNLAVTTAAARWKAEIEPLKELGIKLGAPAVTGAESGWQWLENFFNECDGGCNPDFIPVHWYGNFEGMMSHVGQVTNKWPNLTVWVTEYGYPNQPLEATQTFYNQSAQSFDSWPNVTHYSYFGAFRSDVSNVGANAAMLTQDGKLTDIGSWYMGGAETNNVPKASGASTAGAAPSALMLSLVAVVGQRHLTADDVKELPPSKSPSKVIRLNTVPRQDVQSNQPSRPQPQRSGANIDGVRIELRKSTFYNKDAGNPQYSAMDMPYESNHEQIGEGAHAKVYKSTIKGGFYNAGQGLISTDYQVARKEFSGVRAKDNFLIENKICRDFYDATSGITKTIVAPLFSYAVEDLEGGVSYNICYELAACDLQTYLSDDSNFPRGKSRARVAHIEQMLRVAEGLKWLMETTTKEGGLFRALGFTHCDLHWRNILLCEDENHPGSLIFKIGDFGSARTGRDLENDQRSRVALVERINGQFSAPEPEAHVNGDVWSFGCNLLLVLVFNYYGVGGINEFLASLLRHSNQDWFYDRITRVASNETTSCMNHLRRRVEHDADRLVTVGLLNLLQNSILVPTKNRISISEVVTALQTCLREQQTVVPKVMVERANRCFEYCFHAPGGRFEMFRKGAGAYTMSVWTWNHGIASELPFLEPITGPKQGRNMPEQGRISPCSSCCGEEHICQVIATSNTLELLLYQVPKIPGDPIAREYISLTDLKDVSRVALAPNAKYIAIDADRRLRLYERQQLLDSMKL</sequence>
<feature type="chain" id="PRO_5034278171" evidence="2">
    <location>
        <begin position="21"/>
        <end position="870"/>
    </location>
</feature>
<reference evidence="4" key="2">
    <citation type="submission" date="2020-08" db="EMBL/GenBank/DDBJ databases">
        <title>Draft Genome Sequence of Cumin Blight Pathogen Alternaria burnsii.</title>
        <authorList>
            <person name="Feng Z."/>
        </authorList>
    </citation>
    <scope>NUCLEOTIDE SEQUENCE</scope>
    <source>
        <strain evidence="4">CBS107.38</strain>
    </source>
</reference>
<dbReference type="GO" id="GO:0071966">
    <property type="term" value="P:fungal-type cell wall polysaccharide metabolic process"/>
    <property type="evidence" value="ECO:0007669"/>
    <property type="project" value="TreeGrafter"/>
</dbReference>
<dbReference type="PANTHER" id="PTHR34154">
    <property type="entry name" value="ALKALI-SENSITIVE LINKAGE PROTEIN 1"/>
    <property type="match status" value="1"/>
</dbReference>
<dbReference type="InterPro" id="IPR011009">
    <property type="entry name" value="Kinase-like_dom_sf"/>
</dbReference>
<dbReference type="SUPFAM" id="SSF56112">
    <property type="entry name" value="Protein kinase-like (PK-like)"/>
    <property type="match status" value="1"/>
</dbReference>
<dbReference type="EMBL" id="JAAABM010000013">
    <property type="protein sequence ID" value="KAF7673414.1"/>
    <property type="molecule type" value="Genomic_DNA"/>
</dbReference>
<feature type="region of interest" description="Disordered" evidence="1">
    <location>
        <begin position="317"/>
        <end position="359"/>
    </location>
</feature>
<gene>
    <name evidence="4" type="ORF">GT037_008737</name>
</gene>
<dbReference type="SMART" id="SM00220">
    <property type="entry name" value="S_TKc"/>
    <property type="match status" value="1"/>
</dbReference>
<keyword evidence="4" id="KW-0378">Hydrolase</keyword>
<name>A0A8H7EDA8_9PLEO</name>
<dbReference type="Proteomes" id="UP000596902">
    <property type="component" value="Unassembled WGS sequence"/>
</dbReference>
<evidence type="ECO:0000313" key="4">
    <source>
        <dbReference type="EMBL" id="KAF7673414.1"/>
    </source>
</evidence>
<evidence type="ECO:0000256" key="1">
    <source>
        <dbReference type="SAM" id="MobiDB-lite"/>
    </source>
</evidence>
<proteinExistence type="predicted"/>
<accession>A0A8H7EDA8</accession>
<comment type="caution">
    <text evidence="4">The sequence shown here is derived from an EMBL/GenBank/DDBJ whole genome shotgun (WGS) entry which is preliminary data.</text>
</comment>
<dbReference type="Pfam" id="PF07714">
    <property type="entry name" value="PK_Tyr_Ser-Thr"/>
    <property type="match status" value="1"/>
</dbReference>
<dbReference type="FunFam" id="3.20.20.80:FF:000207">
    <property type="entry name" value="Glycoside hydrolase family 128 protein"/>
    <property type="match status" value="1"/>
</dbReference>
<dbReference type="PANTHER" id="PTHR34154:SF3">
    <property type="entry name" value="ALKALI-SENSITIVE LINKAGE PROTEIN 1"/>
    <property type="match status" value="1"/>
</dbReference>
<dbReference type="Gene3D" id="3.20.20.80">
    <property type="entry name" value="Glycosidases"/>
    <property type="match status" value="1"/>
</dbReference>
<dbReference type="RefSeq" id="XP_038783749.1">
    <property type="nucleotide sequence ID" value="XM_038933784.1"/>
</dbReference>
<evidence type="ECO:0000313" key="5">
    <source>
        <dbReference type="Proteomes" id="UP000596902"/>
    </source>
</evidence>
<dbReference type="GO" id="GO:0009277">
    <property type="term" value="C:fungal-type cell wall"/>
    <property type="evidence" value="ECO:0007669"/>
    <property type="project" value="TreeGrafter"/>
</dbReference>
<feature type="signal peptide" evidence="2">
    <location>
        <begin position="1"/>
        <end position="20"/>
    </location>
</feature>
<dbReference type="SUPFAM" id="SSF51445">
    <property type="entry name" value="(Trans)glycosidases"/>
    <property type="match status" value="1"/>
</dbReference>
<dbReference type="InterPro" id="IPR000719">
    <property type="entry name" value="Prot_kinase_dom"/>
</dbReference>
<feature type="compositionally biased region" description="Low complexity" evidence="1">
    <location>
        <begin position="342"/>
        <end position="354"/>
    </location>
</feature>
<organism evidence="4 5">
    <name type="scientific">Alternaria burnsii</name>
    <dbReference type="NCBI Taxonomy" id="1187904"/>
    <lineage>
        <taxon>Eukaryota</taxon>
        <taxon>Fungi</taxon>
        <taxon>Dikarya</taxon>
        <taxon>Ascomycota</taxon>
        <taxon>Pezizomycotina</taxon>
        <taxon>Dothideomycetes</taxon>
        <taxon>Pleosporomycetidae</taxon>
        <taxon>Pleosporales</taxon>
        <taxon>Pleosporineae</taxon>
        <taxon>Pleosporaceae</taxon>
        <taxon>Alternaria</taxon>
        <taxon>Alternaria sect. Alternaria</taxon>
    </lineage>
</organism>
<dbReference type="Pfam" id="PF11790">
    <property type="entry name" value="Glyco_hydro_cc"/>
    <property type="match status" value="1"/>
</dbReference>
<dbReference type="InterPro" id="IPR024655">
    <property type="entry name" value="Asl1_glyco_hydro_catalytic"/>
</dbReference>
<keyword evidence="5" id="KW-1185">Reference proteome</keyword>
<dbReference type="InterPro" id="IPR053183">
    <property type="entry name" value="ASL1"/>
</dbReference>
<evidence type="ECO:0000259" key="3">
    <source>
        <dbReference type="PROSITE" id="PS50011"/>
    </source>
</evidence>
<dbReference type="InterPro" id="IPR001245">
    <property type="entry name" value="Ser-Thr/Tyr_kinase_cat_dom"/>
</dbReference>
<dbReference type="GO" id="GO:0016787">
    <property type="term" value="F:hydrolase activity"/>
    <property type="evidence" value="ECO:0007669"/>
    <property type="project" value="UniProtKB-KW"/>
</dbReference>
<dbReference type="GO" id="GO:0005524">
    <property type="term" value="F:ATP binding"/>
    <property type="evidence" value="ECO:0007669"/>
    <property type="project" value="InterPro"/>
</dbReference>
<dbReference type="AlphaFoldDB" id="A0A8H7EDA8"/>
<dbReference type="PROSITE" id="PS50011">
    <property type="entry name" value="PROTEIN_KINASE_DOM"/>
    <property type="match status" value="1"/>
</dbReference>
<protein>
    <submittedName>
        <fullName evidence="4">Glycoside hydrolase family 128 protein</fullName>
    </submittedName>
</protein>
<keyword evidence="2" id="KW-0732">Signal</keyword>
<reference evidence="4" key="1">
    <citation type="submission" date="2020-01" db="EMBL/GenBank/DDBJ databases">
        <authorList>
            <person name="Feng Z.H.Z."/>
        </authorList>
    </citation>
    <scope>NUCLEOTIDE SEQUENCE</scope>
    <source>
        <strain evidence="4">CBS107.38</strain>
    </source>
</reference>
<feature type="domain" description="Protein kinase" evidence="3">
    <location>
        <begin position="388"/>
        <end position="710"/>
    </location>
</feature>
<dbReference type="InterPro" id="IPR017853">
    <property type="entry name" value="GH"/>
</dbReference>
<dbReference type="Gene3D" id="1.10.510.10">
    <property type="entry name" value="Transferase(Phosphotransferase) domain 1"/>
    <property type="match status" value="1"/>
</dbReference>
<evidence type="ECO:0000256" key="2">
    <source>
        <dbReference type="SAM" id="SignalP"/>
    </source>
</evidence>
<dbReference type="GO" id="GO:0004672">
    <property type="term" value="F:protein kinase activity"/>
    <property type="evidence" value="ECO:0007669"/>
    <property type="project" value="InterPro"/>
</dbReference>